<evidence type="ECO:0008006" key="3">
    <source>
        <dbReference type="Google" id="ProtNLM"/>
    </source>
</evidence>
<dbReference type="EMBL" id="JACIEZ010000011">
    <property type="protein sequence ID" value="MBB4066704.1"/>
    <property type="molecule type" value="Genomic_DNA"/>
</dbReference>
<keyword evidence="2" id="KW-1185">Reference proteome</keyword>
<dbReference type="Proteomes" id="UP000528286">
    <property type="component" value="Unassembled WGS sequence"/>
</dbReference>
<name>A0A7W6J8F8_9HYPH</name>
<dbReference type="RefSeq" id="WP_183367968.1">
    <property type="nucleotide sequence ID" value="NZ_JACIEZ010000011.1"/>
</dbReference>
<gene>
    <name evidence="1" type="ORF">GGR23_003922</name>
</gene>
<comment type="caution">
    <text evidence="1">The sequence shown here is derived from an EMBL/GenBank/DDBJ whole genome shotgun (WGS) entry which is preliminary data.</text>
</comment>
<evidence type="ECO:0000313" key="1">
    <source>
        <dbReference type="EMBL" id="MBB4066704.1"/>
    </source>
</evidence>
<accession>A0A7W6J8F8</accession>
<dbReference type="Pfam" id="PF12096">
    <property type="entry name" value="DUF3572"/>
    <property type="match status" value="1"/>
</dbReference>
<dbReference type="InterPro" id="IPR021955">
    <property type="entry name" value="DUF3572"/>
</dbReference>
<organism evidence="1 2">
    <name type="scientific">Gellertiella hungarica</name>
    <dbReference type="NCBI Taxonomy" id="1572859"/>
    <lineage>
        <taxon>Bacteria</taxon>
        <taxon>Pseudomonadati</taxon>
        <taxon>Pseudomonadota</taxon>
        <taxon>Alphaproteobacteria</taxon>
        <taxon>Hyphomicrobiales</taxon>
        <taxon>Rhizobiaceae</taxon>
        <taxon>Gellertiella</taxon>
    </lineage>
</organism>
<evidence type="ECO:0000313" key="2">
    <source>
        <dbReference type="Proteomes" id="UP000528286"/>
    </source>
</evidence>
<dbReference type="AlphaFoldDB" id="A0A7W6J8F8"/>
<proteinExistence type="predicted"/>
<reference evidence="1 2" key="1">
    <citation type="submission" date="2020-08" db="EMBL/GenBank/DDBJ databases">
        <title>Genomic Encyclopedia of Type Strains, Phase IV (KMG-IV): sequencing the most valuable type-strain genomes for metagenomic binning, comparative biology and taxonomic classification.</title>
        <authorList>
            <person name="Goeker M."/>
        </authorList>
    </citation>
    <scope>NUCLEOTIDE SEQUENCE [LARGE SCALE GENOMIC DNA]</scope>
    <source>
        <strain evidence="1 2">DSM 29853</strain>
    </source>
</reference>
<protein>
    <recommendedName>
        <fullName evidence="3">DUF3572 domain-containing protein</fullName>
    </recommendedName>
</protein>
<sequence length="99" mass="10569">MQSGLKIDKVDPAELAVAILGWLANEPDMLSRFLALSGLGPHDLRPAMADPGFHAGLLDFIMQHEPTLVAFAAASGYTPEQIADAWHRISGPGLDSGQY</sequence>